<dbReference type="GO" id="GO:0005524">
    <property type="term" value="F:ATP binding"/>
    <property type="evidence" value="ECO:0007669"/>
    <property type="project" value="UniProtKB-KW"/>
</dbReference>
<dbReference type="Pfam" id="PF22527">
    <property type="entry name" value="DEXQc_Suv3"/>
    <property type="match status" value="1"/>
</dbReference>
<dbReference type="PANTHER" id="PTHR12131">
    <property type="entry name" value="ATP-DEPENDENT RNA AND DNA HELICASE"/>
    <property type="match status" value="1"/>
</dbReference>
<dbReference type="Proteomes" id="UP000011717">
    <property type="component" value="Unassembled WGS sequence"/>
</dbReference>
<evidence type="ECO:0000256" key="2">
    <source>
        <dbReference type="ARBA" id="ARBA00022801"/>
    </source>
</evidence>
<feature type="compositionally biased region" description="Basic residues" evidence="5">
    <location>
        <begin position="12"/>
        <end position="27"/>
    </location>
</feature>
<keyword evidence="2" id="KW-0378">Hydrolase</keyword>
<keyword evidence="4" id="KW-0067">ATP-binding</keyword>
<evidence type="ECO:0000313" key="7">
    <source>
        <dbReference type="EMBL" id="EMD83258.1"/>
    </source>
</evidence>
<dbReference type="GO" id="GO:0016787">
    <property type="term" value="F:hydrolase activity"/>
    <property type="evidence" value="ECO:0007669"/>
    <property type="project" value="UniProtKB-KW"/>
</dbReference>
<gene>
    <name evidence="7" type="ORF">C725_1159</name>
</gene>
<dbReference type="InterPro" id="IPR001650">
    <property type="entry name" value="Helicase_C-like"/>
</dbReference>
<sequence length="914" mass="99429">MEAVSRGAAPPGRRRAALTRAKGRKNPSIRPSSERFRSFLAPRRGRIGVTAYQVRAFRLQGGAQAGSQDSMSSARLTAVLGPTNTGKTHLAVTRMCGHASGMMGFPLRLLAREVYDRVVAIKGAPQVALVTGEEKIVPEGARYWLCTAEAMPADLHPEFLALDEIQLAADPERGHVFTDRLLHRRGTAETMLLGAATMAPLIRRLLPDAYIEERPRFSTLSYAGPKKLSRLPRRAALIAFSADEVYGLAEMLRRQKGGAAVVMGALSPRTRNAQVELYQSGEVDYLVATDAIGMGLNMDIDHVAFAALSKFDGQRQRRLMPAELGQIAGRAGRYQRDGTFGTLVFGEEGGPVLTPEEIAAVEGHEFQSVRKLVWRNARLDWGSVPRLIASLEETSGRDELQRTRRATDEAVLKALAADPIIAGRADTPDRIRLLWDVASLPDYRKTGPQAHARLAGRIYTHRTEGAGTLPKEWVAAELARLDDTQGGIEAISGRIAAARTWTYISQRQDWLADREEWAGRARALEDKLSDALHERLTQRFVDRRTSLLMRDLAGNAMQLPVEIEAGGEVVVGGQAIGTLTGFRFRADPAARAGEKKRLIAAAERHLPREYAQRVASLSKAPDAEFELTLSGTLPARILWRGARVARLTPGRDALSPALTLDRALGGLEPHERERVGARLGEWLASQIEGRLKPLATIADAAGRDDVSAASRGLSVQLMGALGVLARGDAAALLATMEDADRRLLRRAGVVIGVTHLFVPALLRPEPTRWRLALWALARGLDRLPDLPPPGLTSVPAEGGVPPGFYETAGFGVFGGRAVRLDMVERLAQAMHKARKGGAPFVPDANWQHMLGLGTEDFAQLMRGLGYRSAKVGEASGFAWKGRGRPRGRAERAPRVNPDSPFAALAQLTRRGESR</sequence>
<dbReference type="PATRIC" id="fig|1234595.3.peg.1161"/>
<feature type="region of interest" description="Disordered" evidence="5">
    <location>
        <begin position="880"/>
        <end position="914"/>
    </location>
</feature>
<evidence type="ECO:0000256" key="1">
    <source>
        <dbReference type="ARBA" id="ARBA00022741"/>
    </source>
</evidence>
<keyword evidence="1" id="KW-0547">Nucleotide-binding</keyword>
<dbReference type="PANTHER" id="PTHR12131:SF1">
    <property type="entry name" value="ATP-DEPENDENT RNA HELICASE SUPV3L1, MITOCHONDRIAL-RELATED"/>
    <property type="match status" value="1"/>
</dbReference>
<organism evidence="7 8">
    <name type="scientific">Pacificimonas flava</name>
    <dbReference type="NCBI Taxonomy" id="1234595"/>
    <lineage>
        <taxon>Bacteria</taxon>
        <taxon>Pseudomonadati</taxon>
        <taxon>Pseudomonadota</taxon>
        <taxon>Alphaproteobacteria</taxon>
        <taxon>Sphingomonadales</taxon>
        <taxon>Sphingosinicellaceae</taxon>
        <taxon>Pacificimonas</taxon>
    </lineage>
</organism>
<dbReference type="AlphaFoldDB" id="M2U5I1"/>
<proteinExistence type="predicted"/>
<dbReference type="InterPro" id="IPR027417">
    <property type="entry name" value="P-loop_NTPase"/>
</dbReference>
<keyword evidence="8" id="KW-1185">Reference proteome</keyword>
<dbReference type="PROSITE" id="PS51194">
    <property type="entry name" value="HELICASE_CTER"/>
    <property type="match status" value="1"/>
</dbReference>
<feature type="region of interest" description="Disordered" evidence="5">
    <location>
        <begin position="1"/>
        <end position="32"/>
    </location>
</feature>
<dbReference type="EMBL" id="AMRV01000003">
    <property type="protein sequence ID" value="EMD83258.1"/>
    <property type="molecule type" value="Genomic_DNA"/>
</dbReference>
<dbReference type="SMART" id="SM00490">
    <property type="entry name" value="HELICc"/>
    <property type="match status" value="1"/>
</dbReference>
<dbReference type="Pfam" id="PF00271">
    <property type="entry name" value="Helicase_C"/>
    <property type="match status" value="1"/>
</dbReference>
<accession>M2U5I1</accession>
<comment type="caution">
    <text evidence="7">The sequence shown here is derived from an EMBL/GenBank/DDBJ whole genome shotgun (WGS) entry which is preliminary data.</text>
</comment>
<evidence type="ECO:0000256" key="3">
    <source>
        <dbReference type="ARBA" id="ARBA00022806"/>
    </source>
</evidence>
<evidence type="ECO:0000259" key="6">
    <source>
        <dbReference type="PROSITE" id="PS51194"/>
    </source>
</evidence>
<evidence type="ECO:0000256" key="5">
    <source>
        <dbReference type="SAM" id="MobiDB-lite"/>
    </source>
</evidence>
<feature type="domain" description="Helicase C-terminal" evidence="6">
    <location>
        <begin position="223"/>
        <end position="392"/>
    </location>
</feature>
<evidence type="ECO:0000313" key="8">
    <source>
        <dbReference type="Proteomes" id="UP000011717"/>
    </source>
</evidence>
<keyword evidence="3 7" id="KW-0347">Helicase</keyword>
<dbReference type="GO" id="GO:0004386">
    <property type="term" value="F:helicase activity"/>
    <property type="evidence" value="ECO:0007669"/>
    <property type="project" value="UniProtKB-KW"/>
</dbReference>
<dbReference type="SUPFAM" id="SSF52540">
    <property type="entry name" value="P-loop containing nucleoside triphosphate hydrolases"/>
    <property type="match status" value="2"/>
</dbReference>
<feature type="compositionally biased region" description="Low complexity" evidence="5">
    <location>
        <begin position="1"/>
        <end position="11"/>
    </location>
</feature>
<name>M2U5I1_9SPHN</name>
<dbReference type="InterPro" id="IPR050699">
    <property type="entry name" value="RNA-DNA_Helicase"/>
</dbReference>
<reference evidence="7 8" key="1">
    <citation type="journal article" date="2013" name="Genome Announc.">
        <title>Draft Genome Sequence of Strain JLT2015T, Belonging to the Family Sphingomonadaceae of the Alphaproteobacteria.</title>
        <authorList>
            <person name="Tang K."/>
            <person name="Liu K."/>
            <person name="Li S."/>
            <person name="Jiao N."/>
        </authorList>
    </citation>
    <scope>NUCLEOTIDE SEQUENCE [LARGE SCALE GENOMIC DNA]</scope>
    <source>
        <strain evidence="7 8">JLT2015</strain>
    </source>
</reference>
<dbReference type="InterPro" id="IPR055206">
    <property type="entry name" value="DEXQc_SUV3"/>
</dbReference>
<dbReference type="Gene3D" id="3.40.50.300">
    <property type="entry name" value="P-loop containing nucleotide triphosphate hydrolases"/>
    <property type="match status" value="2"/>
</dbReference>
<evidence type="ECO:0000256" key="4">
    <source>
        <dbReference type="ARBA" id="ARBA00022840"/>
    </source>
</evidence>
<protein>
    <submittedName>
        <fullName evidence="7">ATP-dependent DNA helicase</fullName>
    </submittedName>
</protein>